<feature type="compositionally biased region" description="Basic and acidic residues" evidence="1">
    <location>
        <begin position="50"/>
        <end position="59"/>
    </location>
</feature>
<accession>A0AAP0CWC0</accession>
<gene>
    <name evidence="2" type="ORF">SSX86_019017</name>
</gene>
<organism evidence="2 3">
    <name type="scientific">Deinandra increscens subsp. villosa</name>
    <dbReference type="NCBI Taxonomy" id="3103831"/>
    <lineage>
        <taxon>Eukaryota</taxon>
        <taxon>Viridiplantae</taxon>
        <taxon>Streptophyta</taxon>
        <taxon>Embryophyta</taxon>
        <taxon>Tracheophyta</taxon>
        <taxon>Spermatophyta</taxon>
        <taxon>Magnoliopsida</taxon>
        <taxon>eudicotyledons</taxon>
        <taxon>Gunneridae</taxon>
        <taxon>Pentapetalae</taxon>
        <taxon>asterids</taxon>
        <taxon>campanulids</taxon>
        <taxon>Asterales</taxon>
        <taxon>Asteraceae</taxon>
        <taxon>Asteroideae</taxon>
        <taxon>Heliantheae alliance</taxon>
        <taxon>Madieae</taxon>
        <taxon>Madiinae</taxon>
        <taxon>Deinandra</taxon>
    </lineage>
</organism>
<feature type="region of interest" description="Disordered" evidence="1">
    <location>
        <begin position="22"/>
        <end position="59"/>
    </location>
</feature>
<evidence type="ECO:0000256" key="1">
    <source>
        <dbReference type="SAM" id="MobiDB-lite"/>
    </source>
</evidence>
<reference evidence="2 3" key="1">
    <citation type="submission" date="2024-04" db="EMBL/GenBank/DDBJ databases">
        <title>The reference genome of an endangered Asteraceae, Deinandra increscens subsp. villosa, native to the Central Coast of California.</title>
        <authorList>
            <person name="Guilliams M."/>
            <person name="Hasenstab-Lehman K."/>
            <person name="Meyer R."/>
            <person name="Mcevoy S."/>
        </authorList>
    </citation>
    <scope>NUCLEOTIDE SEQUENCE [LARGE SCALE GENOMIC DNA]</scope>
    <source>
        <tissue evidence="2">Leaf</tissue>
    </source>
</reference>
<keyword evidence="3" id="KW-1185">Reference proteome</keyword>
<name>A0AAP0CWC0_9ASTR</name>
<evidence type="ECO:0000313" key="2">
    <source>
        <dbReference type="EMBL" id="KAK9061833.1"/>
    </source>
</evidence>
<dbReference type="EMBL" id="JBCNJP010000019">
    <property type="protein sequence ID" value="KAK9061833.1"/>
    <property type="molecule type" value="Genomic_DNA"/>
</dbReference>
<proteinExistence type="predicted"/>
<protein>
    <submittedName>
        <fullName evidence="2">Uncharacterized protein</fullName>
    </submittedName>
</protein>
<sequence>MASLSISPSILTLRSKTIGKDLVNPMNHRTRPTPTSVACQTRVPFDPPPDQEKEGKEKKQSFRDVFMGVKKLGRGLKESLSPKRKGDWKDLVLMSISFAIYVYISQRIVCAYCAWMSVFKHHW</sequence>
<dbReference type="Proteomes" id="UP001408789">
    <property type="component" value="Unassembled WGS sequence"/>
</dbReference>
<dbReference type="AlphaFoldDB" id="A0AAP0CWC0"/>
<evidence type="ECO:0000313" key="3">
    <source>
        <dbReference type="Proteomes" id="UP001408789"/>
    </source>
</evidence>
<comment type="caution">
    <text evidence="2">The sequence shown here is derived from an EMBL/GenBank/DDBJ whole genome shotgun (WGS) entry which is preliminary data.</text>
</comment>